<feature type="repeat" description="WD" evidence="2">
    <location>
        <begin position="1145"/>
        <end position="1186"/>
    </location>
</feature>
<dbReference type="PROSITE" id="PS50082">
    <property type="entry name" value="WD_REPEATS_2"/>
    <property type="match status" value="3"/>
</dbReference>
<dbReference type="SUPFAM" id="SSF50969">
    <property type="entry name" value="YVTN repeat-like/Quinoprotein amine dehydrogenase"/>
    <property type="match status" value="1"/>
</dbReference>
<dbReference type="PANTHER" id="PTHR10039:SF17">
    <property type="entry name" value="FUNGAL STAND N-TERMINAL GOODBYE DOMAIN-CONTAINING PROTEIN-RELATED"/>
    <property type="match status" value="1"/>
</dbReference>
<dbReference type="InterPro" id="IPR027417">
    <property type="entry name" value="P-loop_NTPase"/>
</dbReference>
<dbReference type="EMBL" id="JAGPUO010000017">
    <property type="protein sequence ID" value="KAG5657303.1"/>
    <property type="molecule type" value="Genomic_DNA"/>
</dbReference>
<dbReference type="SMART" id="SM00320">
    <property type="entry name" value="WD40"/>
    <property type="match status" value="6"/>
</dbReference>
<keyword evidence="7" id="KW-1185">Reference proteome</keyword>
<dbReference type="Proteomes" id="UP000782241">
    <property type="component" value="Unassembled WGS sequence"/>
</dbReference>
<feature type="repeat" description="WD" evidence="2">
    <location>
        <begin position="1502"/>
        <end position="1531"/>
    </location>
</feature>
<dbReference type="Pfam" id="PF24883">
    <property type="entry name" value="NPHP3_N"/>
    <property type="match status" value="1"/>
</dbReference>
<evidence type="ECO:0000313" key="7">
    <source>
        <dbReference type="Proteomes" id="UP000782241"/>
    </source>
</evidence>
<gene>
    <name evidence="6" type="ORF">KAF25_005867</name>
</gene>
<dbReference type="Pfam" id="PF17100">
    <property type="entry name" value="NACHT_N"/>
    <property type="match status" value="1"/>
</dbReference>
<keyword evidence="1" id="KW-0677">Repeat</keyword>
<dbReference type="PANTHER" id="PTHR10039">
    <property type="entry name" value="AMELOGENIN"/>
    <property type="match status" value="1"/>
</dbReference>
<evidence type="ECO:0000259" key="5">
    <source>
        <dbReference type="Pfam" id="PF24883"/>
    </source>
</evidence>
<evidence type="ECO:0000313" key="6">
    <source>
        <dbReference type="EMBL" id="KAG5657303.1"/>
    </source>
</evidence>
<accession>A0A9P7GZM8</accession>
<evidence type="ECO:0000259" key="4">
    <source>
        <dbReference type="Pfam" id="PF17100"/>
    </source>
</evidence>
<dbReference type="InterPro" id="IPR031359">
    <property type="entry name" value="NACHT_N"/>
</dbReference>
<dbReference type="InterPro" id="IPR011044">
    <property type="entry name" value="Quino_amine_DH_bsu"/>
</dbReference>
<dbReference type="InterPro" id="IPR056884">
    <property type="entry name" value="NPHP3-like_N"/>
</dbReference>
<evidence type="ECO:0008006" key="8">
    <source>
        <dbReference type="Google" id="ProtNLM"/>
    </source>
</evidence>
<dbReference type="Gene3D" id="3.40.50.300">
    <property type="entry name" value="P-loop containing nucleotide triphosphate hydrolases"/>
    <property type="match status" value="1"/>
</dbReference>
<evidence type="ECO:0000256" key="2">
    <source>
        <dbReference type="PROSITE-ProRule" id="PRU00221"/>
    </source>
</evidence>
<dbReference type="InterPro" id="IPR015943">
    <property type="entry name" value="WD40/YVTN_repeat-like_dom_sf"/>
</dbReference>
<dbReference type="SUPFAM" id="SSF50978">
    <property type="entry name" value="WD40 repeat-like"/>
    <property type="match status" value="1"/>
</dbReference>
<feature type="region of interest" description="Disordered" evidence="3">
    <location>
        <begin position="28"/>
        <end position="86"/>
    </location>
</feature>
<sequence length="1705" mass="192213">MEDKRGDTFTHRLRGFRKKVKSKIGIRPRNSATISSDRPSRVSTFADRTTDDAPSPVLEAEHGTSNALRPSPSIDTIGCPEPASENNTFPAKNNVSLWSQAYIEAKEDPEFVKLLESYKKFLIQRYGFSQSGTPEAKKEDSPIQKLAKRALDDLESSHLTFRIGEEKIVVREQVKNILDFLTTFKSVIGAAAAAEPSASLAWTGVMAALPFLENILTQDESAVDGFERISFLLIRYTLLEKELFDKKSCHLTSRSVEHVRVVQGIKERIIKVYVIVYQYQIRIILQYAHGKPRRMLGDMFLHNDWKTMVKDINEKDNEIDRAANGVKHSWLKDQLDSVDYSIKELRSNLHDFRRELLSKFNLSMLDRIPYVENAVFDSQQVDRQGMCLVGTQCNALSTIQSWAESPDSDPIFWLVGKAGTGKSSIARTVANCLDQRQQFYSRESQLDDRTILGATFFMSQEDPSRNTVKLVFPTLARTLARNLPDLGEQISQNFYRDTTVGHKKLVEQMRRLISEPMAVVSKALMLSVRLIIIIDSLDECQDSSEAEELLRLLPILCKYHPLDVRILVISRPVRHISNILGDPNFGAKEHTLEKIPRHTDDAEPDDITKFLKSELKDIIKSRDNERGWVTDEDIRQLVDRADGLFIYAATTCRFLNAADDDEDIQISRLKKLIEAKADKDSPEACLDDIYRKVLSFPARNLSQEEKTTVYTKYRCILGLIALAFEPPLITTLEILTRKKGLGKTLVNFRSILEVHTDDLIPLTFYHLSFRDFLLDKERSGADFTIDEAAVHRDLFLNCLSIMNNNLVEDICDLKHPGTLASDVSKDRVDKHIPQHLKYACFYFSRHLMKFSTFKSAASYLEDASDIYHFLSTKLLGWLEALSLLKEYSRSISIIKDLQSLVTPEASPKLSLFIQDAYRFALKNYATISQAPLQTYCSALIFSPSKSLVRAKFLHLIPVWITKYPEFREQWDPELMTLPGSNYNPAISGDGKTLVTRDPHGVTKIWDLSTGAEMAKFSCSSADNVQAISRNGGTVACALMNGKILLRSLTDEDESILVSDNKVIDSISFSPTEDLLAAFSSDYRLLIWDVKTSELIKSVTMGHGKEVYRCPLVFSPCGQTVLAGGGSAVTGGIFVWDMRAQTQKTVMRHEGETRAIAISPDGQRVASSDSLGGLIVWSYATAETLSRTKLEHFAFFLAWHPTQPPILAVARAGMSVSLCNTATPSVQIIKDIDIYGTKTIPTSGLAFSSSLEIMVTGDRKGCVRIWDTDMASTTLPRREAIQDFHHLENKRKILIVSEYTSEILDLDTGSRKKFHGYTKKAVRSPSRDLFAICSTNDTIHFFDANLSKVVRNYSEGSDIFFPEGSNVVVLMSSDKVLVLDGKTLRPQLTIELPGQWNSKVEPVFKGQHMGLVVRICDKESHSILVYQLATGKGMPSYQYPIFLDDLHSSEENVMFISPDCETIIYGTRREDGKHCYLMACFTKDISKEILPLEKDKFSTSPVFSPMGDYVVIGTSSGNISVWDTKTMSQVKNLVTGTFPVVQLHFCTGERMGVKILVDGRLDIQLWDMERFELLEVDEGVTDIGRSINHSTRDLHFDSKQGWLSLSSYDKNSHCRFITERDNALLYVQAGWIWQGNHRILLLPSEFRQSFMWLEFPFTTVQRIHYPIVAACGGSIVLGLESGDVTAFEFVRSKMGFERKPGNISGA</sequence>
<feature type="repeat" description="WD" evidence="2">
    <location>
        <begin position="1056"/>
        <end position="1097"/>
    </location>
</feature>
<dbReference type="PROSITE" id="PS50294">
    <property type="entry name" value="WD_REPEATS_REGION"/>
    <property type="match status" value="1"/>
</dbReference>
<name>A0A9P7GZM8_9HYPO</name>
<organism evidence="6 7">
    <name type="scientific">Fusarium avenaceum</name>
    <dbReference type="NCBI Taxonomy" id="40199"/>
    <lineage>
        <taxon>Eukaryota</taxon>
        <taxon>Fungi</taxon>
        <taxon>Dikarya</taxon>
        <taxon>Ascomycota</taxon>
        <taxon>Pezizomycotina</taxon>
        <taxon>Sordariomycetes</taxon>
        <taxon>Hypocreomycetidae</taxon>
        <taxon>Hypocreales</taxon>
        <taxon>Nectriaceae</taxon>
        <taxon>Fusarium</taxon>
        <taxon>Fusarium tricinctum species complex</taxon>
    </lineage>
</organism>
<evidence type="ECO:0000256" key="3">
    <source>
        <dbReference type="SAM" id="MobiDB-lite"/>
    </source>
</evidence>
<protein>
    <recommendedName>
        <fullName evidence="8">WD40 repeat-like protein</fullName>
    </recommendedName>
</protein>
<evidence type="ECO:0000256" key="1">
    <source>
        <dbReference type="ARBA" id="ARBA00022737"/>
    </source>
</evidence>
<proteinExistence type="predicted"/>
<feature type="domain" description="NWD NACHT-NTPase N-terminal" evidence="4">
    <location>
        <begin position="96"/>
        <end position="320"/>
    </location>
</feature>
<dbReference type="SUPFAM" id="SSF52540">
    <property type="entry name" value="P-loop containing nucleoside triphosphate hydrolases"/>
    <property type="match status" value="1"/>
</dbReference>
<feature type="domain" description="Nephrocystin 3-like N-terminal" evidence="5">
    <location>
        <begin position="397"/>
        <end position="571"/>
    </location>
</feature>
<dbReference type="InterPro" id="IPR001680">
    <property type="entry name" value="WD40_rpt"/>
</dbReference>
<comment type="caution">
    <text evidence="6">The sequence shown here is derived from an EMBL/GenBank/DDBJ whole genome shotgun (WGS) entry which is preliminary data.</text>
</comment>
<feature type="compositionally biased region" description="Polar residues" evidence="3">
    <location>
        <begin position="30"/>
        <end position="47"/>
    </location>
</feature>
<keyword evidence="2" id="KW-0853">WD repeat</keyword>
<dbReference type="Gene3D" id="2.130.10.10">
    <property type="entry name" value="YVTN repeat-like/Quinoprotein amine dehydrogenase"/>
    <property type="match status" value="3"/>
</dbReference>
<dbReference type="InterPro" id="IPR036322">
    <property type="entry name" value="WD40_repeat_dom_sf"/>
</dbReference>
<reference evidence="6" key="1">
    <citation type="submission" date="2021-04" db="EMBL/GenBank/DDBJ databases">
        <title>Draft genome of Fusarium avenaceum strain F156N33, isolated from an atmospheric sample in Virginia.</title>
        <authorList>
            <person name="Yang S."/>
            <person name="Vinatzer B.A."/>
            <person name="Coleman J."/>
        </authorList>
    </citation>
    <scope>NUCLEOTIDE SEQUENCE</scope>
    <source>
        <strain evidence="6">F156N33</strain>
    </source>
</reference>